<gene>
    <name evidence="2" type="ORF">OKIOD_LOCUS9052</name>
</gene>
<dbReference type="PANTHER" id="PTHR24110">
    <property type="entry name" value="CENTROSOMAL PROTEIN OF 78 KDA"/>
    <property type="match status" value="1"/>
</dbReference>
<name>A0ABN7SJD5_OIKDI</name>
<dbReference type="PANTHER" id="PTHR24110:SF3">
    <property type="entry name" value="CENTROSOMAL PROTEIN OF 78 KDA"/>
    <property type="match status" value="1"/>
</dbReference>
<dbReference type="Gene3D" id="3.80.10.10">
    <property type="entry name" value="Ribonuclease Inhibitor"/>
    <property type="match status" value="1"/>
</dbReference>
<dbReference type="Proteomes" id="UP001158576">
    <property type="component" value="Chromosome 1"/>
</dbReference>
<protein>
    <submittedName>
        <fullName evidence="2">Oidioi.mRNA.OKI2018_I69.chr1.g287.t1.cds</fullName>
    </submittedName>
</protein>
<dbReference type="EMBL" id="OU015566">
    <property type="protein sequence ID" value="CAG5102409.1"/>
    <property type="molecule type" value="Genomic_DNA"/>
</dbReference>
<proteinExistence type="predicted"/>
<feature type="compositionally biased region" description="Basic residues" evidence="1">
    <location>
        <begin position="352"/>
        <end position="364"/>
    </location>
</feature>
<organism evidence="2 3">
    <name type="scientific">Oikopleura dioica</name>
    <name type="common">Tunicate</name>
    <dbReference type="NCBI Taxonomy" id="34765"/>
    <lineage>
        <taxon>Eukaryota</taxon>
        <taxon>Metazoa</taxon>
        <taxon>Chordata</taxon>
        <taxon>Tunicata</taxon>
        <taxon>Appendicularia</taxon>
        <taxon>Copelata</taxon>
        <taxon>Oikopleuridae</taxon>
        <taxon>Oikopleura</taxon>
    </lineage>
</organism>
<evidence type="ECO:0000256" key="1">
    <source>
        <dbReference type="SAM" id="MobiDB-lite"/>
    </source>
</evidence>
<feature type="region of interest" description="Disordered" evidence="1">
    <location>
        <begin position="389"/>
        <end position="408"/>
    </location>
</feature>
<keyword evidence="3" id="KW-1185">Reference proteome</keyword>
<feature type="compositionally biased region" description="Polar residues" evidence="1">
    <location>
        <begin position="307"/>
        <end position="316"/>
    </location>
</feature>
<feature type="compositionally biased region" description="Low complexity" evidence="1">
    <location>
        <begin position="317"/>
        <end position="332"/>
    </location>
</feature>
<dbReference type="InterPro" id="IPR032675">
    <property type="entry name" value="LRR_dom_sf"/>
</dbReference>
<reference evidence="2 3" key="1">
    <citation type="submission" date="2021-04" db="EMBL/GenBank/DDBJ databases">
        <authorList>
            <person name="Bliznina A."/>
        </authorList>
    </citation>
    <scope>NUCLEOTIDE SEQUENCE [LARGE SCALE GENOMIC DNA]</scope>
</reference>
<dbReference type="SMART" id="SM00368">
    <property type="entry name" value="LRR_RI"/>
    <property type="match status" value="3"/>
</dbReference>
<sequence>MEFSSTRIRKRGVTDFLTSYEHNCILQDTIPLKLVKDSYQSNCLALDVSKLRYEDWSPLLNSLATAKTIQKIRFSSSWLNSKPVPVIHQEAAQIQTQIANSLKKLFSKKNDLNELSFEHFPIKGASMTALGEALLGQFCEISSLSLRDCSIGDLGYSRLQNFLRGNSILRKLDVSSCDLSAVAMSMIVDTLKSQFMMGHGKNWEENLREEERNVSSTIGSSVVALFSSISEDDIRCLERVELRNCGIPSNREVDYALRELIENVPQKLSVFDLRQNPILDNDTSRALVQLLMATLIENHPNDDYESLTGSRTSFSPKNNNNNKIASAKINTNLKPRNLSATYEVIPVPSAKQSKRKPSAAHKKFPNSAETGSDSDLSDDFELEDMEFIDLPGSSSSSPNKAEKTDWEKLYNEEKEKRKDEERKNKLLQDKFQLMSKRMTEMEEIVSAKNTEIRHLKEDQIGHVLVDENFLENIEATFSKFQGFLQRLNNLGISEIQNLPDFQNLIELTSDQ</sequence>
<feature type="region of interest" description="Disordered" evidence="1">
    <location>
        <begin position="301"/>
        <end position="332"/>
    </location>
</feature>
<evidence type="ECO:0000313" key="3">
    <source>
        <dbReference type="Proteomes" id="UP001158576"/>
    </source>
</evidence>
<evidence type="ECO:0000313" key="2">
    <source>
        <dbReference type="EMBL" id="CAG5102409.1"/>
    </source>
</evidence>
<accession>A0ABN7SJD5</accession>
<dbReference type="SUPFAM" id="SSF52047">
    <property type="entry name" value="RNI-like"/>
    <property type="match status" value="1"/>
</dbReference>
<feature type="region of interest" description="Disordered" evidence="1">
    <location>
        <begin position="349"/>
        <end position="377"/>
    </location>
</feature>